<dbReference type="Proteomes" id="UP000238356">
    <property type="component" value="Unassembled WGS sequence"/>
</dbReference>
<accession>A0A2S5ZYN0</accession>
<dbReference type="RefSeq" id="WP_064909344.1">
    <property type="nucleotide sequence ID" value="NZ_JAHUVX010000005.1"/>
</dbReference>
<proteinExistence type="predicted"/>
<keyword evidence="1" id="KW-0812">Transmembrane</keyword>
<organism evidence="2 3">
    <name type="scientific">Nocardia nova</name>
    <dbReference type="NCBI Taxonomy" id="37330"/>
    <lineage>
        <taxon>Bacteria</taxon>
        <taxon>Bacillati</taxon>
        <taxon>Actinomycetota</taxon>
        <taxon>Actinomycetes</taxon>
        <taxon>Mycobacteriales</taxon>
        <taxon>Nocardiaceae</taxon>
        <taxon>Nocardia</taxon>
    </lineage>
</organism>
<gene>
    <name evidence="2" type="ORF">C5F51_28440</name>
</gene>
<keyword evidence="1" id="KW-1133">Transmembrane helix</keyword>
<dbReference type="EMBL" id="PSZD01000024">
    <property type="protein sequence ID" value="PPJ23377.1"/>
    <property type="molecule type" value="Genomic_DNA"/>
</dbReference>
<feature type="transmembrane region" description="Helical" evidence="1">
    <location>
        <begin position="20"/>
        <end position="47"/>
    </location>
</feature>
<comment type="caution">
    <text evidence="2">The sequence shown here is derived from an EMBL/GenBank/DDBJ whole genome shotgun (WGS) entry which is preliminary data.</text>
</comment>
<reference evidence="2 3" key="1">
    <citation type="submission" date="2018-02" db="EMBL/GenBank/DDBJ databases">
        <title>8 Nocardia nova and 1 Nocardia cyriacigeorgica strain used for evolution to TMP-SMX.</title>
        <authorList>
            <person name="Mehta H."/>
            <person name="Weng J."/>
            <person name="Shamoo Y."/>
        </authorList>
    </citation>
    <scope>NUCLEOTIDE SEQUENCE [LARGE SCALE GENOMIC DNA]</scope>
    <source>
        <strain evidence="2 3">BAA2227</strain>
    </source>
</reference>
<evidence type="ECO:0000313" key="2">
    <source>
        <dbReference type="EMBL" id="PPJ23377.1"/>
    </source>
</evidence>
<dbReference type="AlphaFoldDB" id="A0A2S5ZYN0"/>
<protein>
    <submittedName>
        <fullName evidence="2">Uncharacterized protein</fullName>
    </submittedName>
</protein>
<name>A0A2S5ZYN0_9NOCA</name>
<keyword evidence="3" id="KW-1185">Reference proteome</keyword>
<evidence type="ECO:0000313" key="3">
    <source>
        <dbReference type="Proteomes" id="UP000238356"/>
    </source>
</evidence>
<dbReference type="GeneID" id="66722359"/>
<sequence>MTDLVSFAKKAGGFAAIGGAGYVLPVGVVVVVLAVLLLAAAVVIFIVAPTARAAYANDDAGKRQAALEVLETLLPWSRTGHRNSEKPSGTTEP</sequence>
<keyword evidence="1" id="KW-0472">Membrane</keyword>
<evidence type="ECO:0000256" key="1">
    <source>
        <dbReference type="SAM" id="Phobius"/>
    </source>
</evidence>